<feature type="domain" description="ABC transmembrane type-1" evidence="7">
    <location>
        <begin position="22"/>
        <end position="295"/>
    </location>
</feature>
<dbReference type="RefSeq" id="WP_310276988.1">
    <property type="nucleotide sequence ID" value="NZ_JAVDXW010000001.1"/>
</dbReference>
<dbReference type="Gene3D" id="1.20.1560.10">
    <property type="entry name" value="ABC transporter type 1, transmembrane domain"/>
    <property type="match status" value="1"/>
</dbReference>
<gene>
    <name evidence="8" type="ORF">JOF55_004173</name>
</gene>
<evidence type="ECO:0000256" key="1">
    <source>
        <dbReference type="ARBA" id="ARBA00004651"/>
    </source>
</evidence>
<sequence length="553" mass="59025">MSRTDRTTSESMPRLLSGNRRALLAVLVSTGVAQAALAGVTAVTMPHLMQAGSSHHRWTALGILLPAALGMGLVRILERVLAEKLGQDYVHEMRAGLIASSLAGARGPSLGTTIARTTNDLSAIRNWIAWGIAPMAGGVPLLVGVLVVLAVLHRTLALVVLCPILVLCAVLALLARPALTRARRVRKQRGRLASHVSDTVAAGSSIRAGGGVHRELKKIDQLSMRVCSAAVHHARIAGYLRGTAAATAAVSTLCVVTAGSWFAVDPATIATAITIVGMMSTPIHDLGRVMEYRQSYLAARRILAPALTQGAEAAQHRRQRTKSARTDHVKSRASGTEVHVSDLHIGHVDAPGLVAAPGARVLLHSRHPERIDAVVGLLAGVDAQAKAWVRVTGRELADQPPAKRRRQVGYAARGLALERGTIARAVRYRNPNSKRPIEPVLRAVGLDQRVATLPDSERTKLRRGGEPLSLPDIARLQLARALYEEPPLLVLDHIDDQLDTDGRAMLLQLLANYPGVAILATETPETTVPDHQVWDLDAGSDPSRIAMAGFRSL</sequence>
<dbReference type="GO" id="GO:0005524">
    <property type="term" value="F:ATP binding"/>
    <property type="evidence" value="ECO:0007669"/>
    <property type="project" value="InterPro"/>
</dbReference>
<dbReference type="SUPFAM" id="SSF52540">
    <property type="entry name" value="P-loop containing nucleoside triphosphate hydrolases"/>
    <property type="match status" value="1"/>
</dbReference>
<proteinExistence type="predicted"/>
<feature type="transmembrane region" description="Helical" evidence="6">
    <location>
        <begin position="158"/>
        <end position="179"/>
    </location>
</feature>
<dbReference type="AlphaFoldDB" id="A0AAE3ZFL3"/>
<dbReference type="PANTHER" id="PTHR24221:SF654">
    <property type="entry name" value="ATP-BINDING CASSETTE SUB-FAMILY B MEMBER 6"/>
    <property type="match status" value="1"/>
</dbReference>
<dbReference type="InterPro" id="IPR027417">
    <property type="entry name" value="P-loop_NTPase"/>
</dbReference>
<accession>A0AAE3ZFL3</accession>
<dbReference type="PANTHER" id="PTHR24221">
    <property type="entry name" value="ATP-BINDING CASSETTE SUB-FAMILY B"/>
    <property type="match status" value="1"/>
</dbReference>
<dbReference type="Gene3D" id="3.40.50.300">
    <property type="entry name" value="P-loop containing nucleotide triphosphate hydrolases"/>
    <property type="match status" value="1"/>
</dbReference>
<evidence type="ECO:0000256" key="6">
    <source>
        <dbReference type="SAM" id="Phobius"/>
    </source>
</evidence>
<evidence type="ECO:0000313" key="8">
    <source>
        <dbReference type="EMBL" id="MDR7303992.1"/>
    </source>
</evidence>
<evidence type="ECO:0000256" key="3">
    <source>
        <dbReference type="ARBA" id="ARBA00022989"/>
    </source>
</evidence>
<dbReference type="SUPFAM" id="SSF90123">
    <property type="entry name" value="ABC transporter transmembrane region"/>
    <property type="match status" value="1"/>
</dbReference>
<feature type="region of interest" description="Disordered" evidence="5">
    <location>
        <begin position="310"/>
        <end position="336"/>
    </location>
</feature>
<keyword evidence="4 6" id="KW-0472">Membrane</keyword>
<protein>
    <submittedName>
        <fullName evidence="8">ABC-type multidrug transport system fused ATPase/permease subunit</fullName>
    </submittedName>
</protein>
<reference evidence="8" key="1">
    <citation type="submission" date="2023-07" db="EMBL/GenBank/DDBJ databases">
        <title>Sequencing the genomes of 1000 actinobacteria strains.</title>
        <authorList>
            <person name="Klenk H.-P."/>
        </authorList>
    </citation>
    <scope>NUCLEOTIDE SEQUENCE</scope>
    <source>
        <strain evidence="8">DSM 45977</strain>
    </source>
</reference>
<keyword evidence="9" id="KW-1185">Reference proteome</keyword>
<dbReference type="Proteomes" id="UP001180845">
    <property type="component" value="Unassembled WGS sequence"/>
</dbReference>
<feature type="transmembrane region" description="Helical" evidence="6">
    <location>
        <begin position="127"/>
        <end position="152"/>
    </location>
</feature>
<name>A0AAE3ZFL3_9ACTN</name>
<feature type="transmembrane region" description="Helical" evidence="6">
    <location>
        <begin position="58"/>
        <end position="77"/>
    </location>
</feature>
<evidence type="ECO:0000259" key="7">
    <source>
        <dbReference type="PROSITE" id="PS50929"/>
    </source>
</evidence>
<dbReference type="PROSITE" id="PS50929">
    <property type="entry name" value="ABC_TM1F"/>
    <property type="match status" value="1"/>
</dbReference>
<dbReference type="Pfam" id="PF00664">
    <property type="entry name" value="ABC_membrane"/>
    <property type="match status" value="1"/>
</dbReference>
<evidence type="ECO:0000313" key="9">
    <source>
        <dbReference type="Proteomes" id="UP001180845"/>
    </source>
</evidence>
<evidence type="ECO:0000256" key="4">
    <source>
        <dbReference type="ARBA" id="ARBA00023136"/>
    </source>
</evidence>
<evidence type="ECO:0000256" key="2">
    <source>
        <dbReference type="ARBA" id="ARBA00022692"/>
    </source>
</evidence>
<evidence type="ECO:0000256" key="5">
    <source>
        <dbReference type="SAM" id="MobiDB-lite"/>
    </source>
</evidence>
<keyword evidence="3 6" id="KW-1133">Transmembrane helix</keyword>
<dbReference type="GO" id="GO:0140359">
    <property type="term" value="F:ABC-type transporter activity"/>
    <property type="evidence" value="ECO:0007669"/>
    <property type="project" value="InterPro"/>
</dbReference>
<comment type="caution">
    <text evidence="8">The sequence shown here is derived from an EMBL/GenBank/DDBJ whole genome shotgun (WGS) entry which is preliminary data.</text>
</comment>
<keyword evidence="2 6" id="KW-0812">Transmembrane</keyword>
<organism evidence="8 9">
    <name type="scientific">Haloactinomyces albus</name>
    <dbReference type="NCBI Taxonomy" id="1352928"/>
    <lineage>
        <taxon>Bacteria</taxon>
        <taxon>Bacillati</taxon>
        <taxon>Actinomycetota</taxon>
        <taxon>Actinomycetes</taxon>
        <taxon>Actinopolysporales</taxon>
        <taxon>Actinopolysporaceae</taxon>
        <taxon>Haloactinomyces</taxon>
    </lineage>
</organism>
<dbReference type="InterPro" id="IPR039421">
    <property type="entry name" value="Type_1_exporter"/>
</dbReference>
<dbReference type="GO" id="GO:0005886">
    <property type="term" value="C:plasma membrane"/>
    <property type="evidence" value="ECO:0007669"/>
    <property type="project" value="UniProtKB-SubCell"/>
</dbReference>
<dbReference type="InterPro" id="IPR036640">
    <property type="entry name" value="ABC1_TM_sf"/>
</dbReference>
<dbReference type="EMBL" id="JAVDXW010000001">
    <property type="protein sequence ID" value="MDR7303992.1"/>
    <property type="molecule type" value="Genomic_DNA"/>
</dbReference>
<dbReference type="InterPro" id="IPR011527">
    <property type="entry name" value="ABC1_TM_dom"/>
</dbReference>
<comment type="subcellular location">
    <subcellularLocation>
        <location evidence="1">Cell membrane</location>
        <topology evidence="1">Multi-pass membrane protein</topology>
    </subcellularLocation>
</comment>